<gene>
    <name evidence="1" type="ORF">LEP1GSC008_0986</name>
</gene>
<reference evidence="1 2" key="1">
    <citation type="submission" date="2013-01" db="EMBL/GenBank/DDBJ databases">
        <authorList>
            <person name="Harkins D.M."/>
            <person name="Durkin A.S."/>
            <person name="Brinkac L.M."/>
            <person name="Haft D.H."/>
            <person name="Selengut J.D."/>
            <person name="Sanka R."/>
            <person name="DePew J."/>
            <person name="Purushe J."/>
            <person name="Galloway R.L."/>
            <person name="Vinetz J.M."/>
            <person name="Sutton G.G."/>
            <person name="Nierman W.C."/>
            <person name="Fouts D.E."/>
        </authorList>
    </citation>
    <scope>NUCLEOTIDE SEQUENCE [LARGE SCALE GENOMIC DNA]</scope>
    <source>
        <strain evidence="1 2">Nikolaevo</strain>
    </source>
</reference>
<proteinExistence type="predicted"/>
<dbReference type="AlphaFoldDB" id="M6FTZ5"/>
<organism evidence="1 2">
    <name type="scientific">Leptospira kirschneri serovar Bulgarica str. Nikolaevo</name>
    <dbReference type="NCBI Taxonomy" id="1240687"/>
    <lineage>
        <taxon>Bacteria</taxon>
        <taxon>Pseudomonadati</taxon>
        <taxon>Spirochaetota</taxon>
        <taxon>Spirochaetia</taxon>
        <taxon>Leptospirales</taxon>
        <taxon>Leptospiraceae</taxon>
        <taxon>Leptospira</taxon>
    </lineage>
</organism>
<protein>
    <submittedName>
        <fullName evidence="1">Uncharacterized protein</fullName>
    </submittedName>
</protein>
<evidence type="ECO:0000313" key="1">
    <source>
        <dbReference type="EMBL" id="EMK26251.1"/>
    </source>
</evidence>
<comment type="caution">
    <text evidence="1">The sequence shown here is derived from an EMBL/GenBank/DDBJ whole genome shotgun (WGS) entry which is preliminary data.</text>
</comment>
<name>M6FTZ5_9LEPT</name>
<dbReference type="Proteomes" id="UP000011980">
    <property type="component" value="Unassembled WGS sequence"/>
</dbReference>
<dbReference type="EMBL" id="ANCE01000006">
    <property type="protein sequence ID" value="EMK26251.1"/>
    <property type="molecule type" value="Genomic_DNA"/>
</dbReference>
<sequence>MNERIETYQSVLAKYILRKTFFNSKESYRRDNFAGIIFKITFNRFSFRLCQILILGKALNANEIENKSVYVFLN</sequence>
<dbReference type="PATRIC" id="fig|1240687.3.peg.86"/>
<evidence type="ECO:0000313" key="2">
    <source>
        <dbReference type="Proteomes" id="UP000011980"/>
    </source>
</evidence>
<accession>M6FTZ5</accession>